<dbReference type="InterPro" id="IPR036388">
    <property type="entry name" value="WH-like_DNA-bd_sf"/>
</dbReference>
<keyword evidence="1" id="KW-0805">Transcription regulation</keyword>
<dbReference type="CDD" id="cd00090">
    <property type="entry name" value="HTH_ARSR"/>
    <property type="match status" value="1"/>
</dbReference>
<keyword evidence="3" id="KW-0804">Transcription</keyword>
<feature type="domain" description="HTH arsR-type" evidence="4">
    <location>
        <begin position="8"/>
        <end position="103"/>
    </location>
</feature>
<dbReference type="Pfam" id="PF01022">
    <property type="entry name" value="HTH_5"/>
    <property type="match status" value="1"/>
</dbReference>
<evidence type="ECO:0000313" key="5">
    <source>
        <dbReference type="EMBL" id="KZS40116.1"/>
    </source>
</evidence>
<dbReference type="Proteomes" id="UP000076715">
    <property type="component" value="Unassembled WGS sequence"/>
</dbReference>
<keyword evidence="2" id="KW-0238">DNA-binding</keyword>
<dbReference type="InterPro" id="IPR001845">
    <property type="entry name" value="HTH_ArsR_DNA-bd_dom"/>
</dbReference>
<evidence type="ECO:0000313" key="6">
    <source>
        <dbReference type="Proteomes" id="UP000076715"/>
    </source>
</evidence>
<proteinExistence type="predicted"/>
<evidence type="ECO:0000256" key="3">
    <source>
        <dbReference type="ARBA" id="ARBA00023163"/>
    </source>
</evidence>
<organism evidence="5 6">
    <name type="scientific">Aquimarina aggregata</name>
    <dbReference type="NCBI Taxonomy" id="1642818"/>
    <lineage>
        <taxon>Bacteria</taxon>
        <taxon>Pseudomonadati</taxon>
        <taxon>Bacteroidota</taxon>
        <taxon>Flavobacteriia</taxon>
        <taxon>Flavobacteriales</taxon>
        <taxon>Flavobacteriaceae</taxon>
        <taxon>Aquimarina</taxon>
    </lineage>
</organism>
<evidence type="ECO:0000256" key="2">
    <source>
        <dbReference type="ARBA" id="ARBA00023125"/>
    </source>
</evidence>
<dbReference type="SMART" id="SM00418">
    <property type="entry name" value="HTH_ARSR"/>
    <property type="match status" value="1"/>
</dbReference>
<name>A0A162F9Z3_9FLAO</name>
<gene>
    <name evidence="5" type="ORF">AWE51_25330</name>
</gene>
<dbReference type="STRING" id="1642818.AWE51_25330"/>
<dbReference type="InterPro" id="IPR051081">
    <property type="entry name" value="HTH_MetalResp_TranReg"/>
</dbReference>
<dbReference type="AlphaFoldDB" id="A0A162F9Z3"/>
<evidence type="ECO:0000259" key="4">
    <source>
        <dbReference type="PROSITE" id="PS50987"/>
    </source>
</evidence>
<dbReference type="PROSITE" id="PS50987">
    <property type="entry name" value="HTH_ARSR_2"/>
    <property type="match status" value="1"/>
</dbReference>
<dbReference type="GO" id="GO:0003677">
    <property type="term" value="F:DNA binding"/>
    <property type="evidence" value="ECO:0007669"/>
    <property type="project" value="UniProtKB-KW"/>
</dbReference>
<dbReference type="EMBL" id="LQRT01000017">
    <property type="protein sequence ID" value="KZS40116.1"/>
    <property type="molecule type" value="Genomic_DNA"/>
</dbReference>
<dbReference type="OrthoDB" id="9800049at2"/>
<dbReference type="SUPFAM" id="SSF46785">
    <property type="entry name" value="Winged helix' DNA-binding domain"/>
    <property type="match status" value="1"/>
</dbReference>
<reference evidence="5 6" key="1">
    <citation type="submission" date="2016-01" db="EMBL/GenBank/DDBJ databases">
        <title>The draft genome sequence of Aquimarina sp. RZW4-3-2.</title>
        <authorList>
            <person name="Wang Y."/>
        </authorList>
    </citation>
    <scope>NUCLEOTIDE SEQUENCE [LARGE SCALE GENOMIC DNA]</scope>
    <source>
        <strain evidence="5 6">RZW4-3-2</strain>
    </source>
</reference>
<dbReference type="PANTHER" id="PTHR33154:SF15">
    <property type="entry name" value="REGULATORY PROTEIN ARSR"/>
    <property type="match status" value="1"/>
</dbReference>
<dbReference type="PRINTS" id="PR00778">
    <property type="entry name" value="HTHARSR"/>
</dbReference>
<dbReference type="InterPro" id="IPR036390">
    <property type="entry name" value="WH_DNA-bd_sf"/>
</dbReference>
<accession>A0A162F9Z3</accession>
<keyword evidence="6" id="KW-1185">Reference proteome</keyword>
<sequence>MGITKTQIFDKKQNELAQFFKILGHPARIAILQHISTQNSCICNDLVEEIGLAQATISQHLKELKSIGLLKGEIEGKSMCYCIDIDRWKELQKLLNGFFNTTKENCC</sequence>
<dbReference type="PANTHER" id="PTHR33154">
    <property type="entry name" value="TRANSCRIPTIONAL REGULATOR, ARSR FAMILY"/>
    <property type="match status" value="1"/>
</dbReference>
<protein>
    <submittedName>
        <fullName evidence="5">ArsR family transcriptional regulator</fullName>
    </submittedName>
</protein>
<dbReference type="GO" id="GO:0003700">
    <property type="term" value="F:DNA-binding transcription factor activity"/>
    <property type="evidence" value="ECO:0007669"/>
    <property type="project" value="InterPro"/>
</dbReference>
<dbReference type="NCBIfam" id="NF033788">
    <property type="entry name" value="HTH_metalloreg"/>
    <property type="match status" value="1"/>
</dbReference>
<evidence type="ECO:0000256" key="1">
    <source>
        <dbReference type="ARBA" id="ARBA00023015"/>
    </source>
</evidence>
<dbReference type="Gene3D" id="1.10.10.10">
    <property type="entry name" value="Winged helix-like DNA-binding domain superfamily/Winged helix DNA-binding domain"/>
    <property type="match status" value="1"/>
</dbReference>
<dbReference type="RefSeq" id="WP_066314895.1">
    <property type="nucleotide sequence ID" value="NZ_CANLSS010000005.1"/>
</dbReference>
<comment type="caution">
    <text evidence="5">The sequence shown here is derived from an EMBL/GenBank/DDBJ whole genome shotgun (WGS) entry which is preliminary data.</text>
</comment>
<dbReference type="InterPro" id="IPR011991">
    <property type="entry name" value="ArsR-like_HTH"/>
</dbReference>